<proteinExistence type="predicted"/>
<dbReference type="CDD" id="cd02947">
    <property type="entry name" value="TRX_family"/>
    <property type="match status" value="1"/>
</dbReference>
<dbReference type="GO" id="GO:0006950">
    <property type="term" value="P:response to stress"/>
    <property type="evidence" value="ECO:0007669"/>
    <property type="project" value="UniProtKB-ARBA"/>
</dbReference>
<evidence type="ECO:0000256" key="3">
    <source>
        <dbReference type="ARBA" id="ARBA00023157"/>
    </source>
</evidence>
<dbReference type="InterPro" id="IPR006577">
    <property type="entry name" value="UAS"/>
</dbReference>
<dbReference type="RefSeq" id="WP_041503421.1">
    <property type="nucleotide sequence ID" value="NZ_JPIT01000018.1"/>
</dbReference>
<dbReference type="InterPro" id="IPR011990">
    <property type="entry name" value="TPR-like_helical_dom_sf"/>
</dbReference>
<reference evidence="6 7" key="1">
    <citation type="submission" date="2014-07" db="EMBL/GenBank/DDBJ databases">
        <title>Porphyromonadaceae bacterium OUH 334697 = ATCC BAA-2682 = DSM 28341 draft genome.</title>
        <authorList>
            <person name="Sydenham T.V."/>
            <person name="Hasman H."/>
            <person name="Justesen U.S."/>
        </authorList>
    </citation>
    <scope>NUCLEOTIDE SEQUENCE [LARGE SCALE GENOMIC DNA]</scope>
    <source>
        <strain evidence="6 7">OUH 334697</strain>
    </source>
</reference>
<evidence type="ECO:0000256" key="2">
    <source>
        <dbReference type="ARBA" id="ARBA00022982"/>
    </source>
</evidence>
<protein>
    <submittedName>
        <fullName evidence="6">Thioredoxin</fullName>
    </submittedName>
</protein>
<dbReference type="Gene3D" id="1.25.40.10">
    <property type="entry name" value="Tetratricopeptide repeat domain"/>
    <property type="match status" value="1"/>
</dbReference>
<comment type="caution">
    <text evidence="6">The sequence shown here is derived from an EMBL/GenBank/DDBJ whole genome shotgun (WGS) entry which is preliminary data.</text>
</comment>
<dbReference type="GO" id="GO:0005737">
    <property type="term" value="C:cytoplasm"/>
    <property type="evidence" value="ECO:0007669"/>
    <property type="project" value="TreeGrafter"/>
</dbReference>
<feature type="domain" description="Thioredoxin" evidence="5">
    <location>
        <begin position="9"/>
        <end position="136"/>
    </location>
</feature>
<dbReference type="SUPFAM" id="SSF52833">
    <property type="entry name" value="Thioredoxin-like"/>
    <property type="match status" value="1"/>
</dbReference>
<dbReference type="InterPro" id="IPR036249">
    <property type="entry name" value="Thioredoxin-like_sf"/>
</dbReference>
<keyword evidence="4" id="KW-0676">Redox-active center</keyword>
<sequence>MKRIVCIWVFLIGMLGSLSAQMVIFEGSFDEAMKKAKAEKKDLFVDFYADWCGPCKMMAEQVFTRPEVGEYFNSRFICVKVNVDAKENKEIAKRYNVTALPTMVFVSRDGKETRRITGTKDPASFIKEAKIAKGEALSFEQLYEQYKKKKKDVQLSRQLLLEAPSFVSAQQGYDQQKWIARVDNLYAEYMKNRKLEYMISEPDFTILTMYHSQTDKKDPVFDFVAAHFDRYAEIVGKEAVSAYLMGLNNSYIIRLCKKGDLAYKDRLARVNGDLKEVYAGVSFGSLSVLDGITLLADATYSLYRHNENDFFANMDNYFAGKGEEADINDYTQSLEDLFIAYEGKLSENAYTRCIPWIAKALEKKMDPESRTRLLVMMGQCFQHTGQTEKAKQSFNQAFQISLQVENKRLMMQFQQMIKQSLDKL</sequence>
<dbReference type="Gene3D" id="3.40.30.10">
    <property type="entry name" value="Glutaredoxin"/>
    <property type="match status" value="1"/>
</dbReference>
<dbReference type="PROSITE" id="PS00194">
    <property type="entry name" value="THIOREDOXIN_1"/>
    <property type="match status" value="1"/>
</dbReference>
<dbReference type="InterPro" id="IPR017937">
    <property type="entry name" value="Thioredoxin_CS"/>
</dbReference>
<name>A0AB34R3E8_9PORP</name>
<dbReference type="GO" id="GO:0015035">
    <property type="term" value="F:protein-disulfide reductase activity"/>
    <property type="evidence" value="ECO:0007669"/>
    <property type="project" value="TreeGrafter"/>
</dbReference>
<dbReference type="Pfam" id="PF00085">
    <property type="entry name" value="Thioredoxin"/>
    <property type="match status" value="1"/>
</dbReference>
<gene>
    <name evidence="6" type="ORF">IE90_08790</name>
</gene>
<keyword evidence="2" id="KW-0249">Electron transport</keyword>
<accession>A0AB34R3E8</accession>
<dbReference type="Proteomes" id="UP000031937">
    <property type="component" value="Unassembled WGS sequence"/>
</dbReference>
<keyword evidence="3" id="KW-1015">Disulfide bond</keyword>
<evidence type="ECO:0000313" key="7">
    <source>
        <dbReference type="Proteomes" id="UP000031937"/>
    </source>
</evidence>
<evidence type="ECO:0000259" key="5">
    <source>
        <dbReference type="PROSITE" id="PS51352"/>
    </source>
</evidence>
<dbReference type="InterPro" id="IPR013766">
    <property type="entry name" value="Thioredoxin_domain"/>
</dbReference>
<dbReference type="SMART" id="SM00594">
    <property type="entry name" value="UAS"/>
    <property type="match status" value="1"/>
</dbReference>
<evidence type="ECO:0000256" key="1">
    <source>
        <dbReference type="ARBA" id="ARBA00022448"/>
    </source>
</evidence>
<keyword evidence="1" id="KW-0813">Transport</keyword>
<dbReference type="PANTHER" id="PTHR45663">
    <property type="entry name" value="GEO12009P1"/>
    <property type="match status" value="1"/>
</dbReference>
<dbReference type="AlphaFoldDB" id="A0AB34R3E8"/>
<dbReference type="EMBL" id="JPIT01000018">
    <property type="protein sequence ID" value="KIO45487.1"/>
    <property type="molecule type" value="Genomic_DNA"/>
</dbReference>
<evidence type="ECO:0000313" key="6">
    <source>
        <dbReference type="EMBL" id="KIO45487.1"/>
    </source>
</evidence>
<dbReference type="PANTHER" id="PTHR45663:SF11">
    <property type="entry name" value="GEO12009P1"/>
    <property type="match status" value="1"/>
</dbReference>
<dbReference type="PROSITE" id="PS51352">
    <property type="entry name" value="THIOREDOXIN_2"/>
    <property type="match status" value="1"/>
</dbReference>
<evidence type="ECO:0000256" key="4">
    <source>
        <dbReference type="ARBA" id="ARBA00023284"/>
    </source>
</evidence>
<organism evidence="6 7">
    <name type="scientific">Sanguibacteroides justesenii</name>
    <dbReference type="NCBI Taxonomy" id="1547597"/>
    <lineage>
        <taxon>Bacteria</taxon>
        <taxon>Pseudomonadati</taxon>
        <taxon>Bacteroidota</taxon>
        <taxon>Bacteroidia</taxon>
        <taxon>Bacteroidales</taxon>
        <taxon>Porphyromonadaceae</taxon>
        <taxon>Sanguibacteroides</taxon>
    </lineage>
</organism>